<evidence type="ECO:0000313" key="2">
    <source>
        <dbReference type="RefSeq" id="XP_022816832.1"/>
    </source>
</evidence>
<accession>A0A9J7DV27</accession>
<dbReference type="PANTHER" id="PTHR47331:SF1">
    <property type="entry name" value="GAG-LIKE PROTEIN"/>
    <property type="match status" value="1"/>
</dbReference>
<evidence type="ECO:0000313" key="1">
    <source>
        <dbReference type="Proteomes" id="UP000301870"/>
    </source>
</evidence>
<dbReference type="InterPro" id="IPR043502">
    <property type="entry name" value="DNA/RNA_pol_sf"/>
</dbReference>
<dbReference type="GO" id="GO:0071897">
    <property type="term" value="P:DNA biosynthetic process"/>
    <property type="evidence" value="ECO:0007669"/>
    <property type="project" value="UniProtKB-ARBA"/>
</dbReference>
<dbReference type="Proteomes" id="UP000301870">
    <property type="component" value="Chromosome 1"/>
</dbReference>
<dbReference type="Pfam" id="PF05380">
    <property type="entry name" value="Peptidase_A17"/>
    <property type="match status" value="1"/>
</dbReference>
<name>A0A9J7DV27_SPOLT</name>
<dbReference type="RefSeq" id="XP_022816832.1">
    <property type="nucleotide sequence ID" value="XM_022961064.1"/>
</dbReference>
<dbReference type="GeneID" id="111349813"/>
<dbReference type="Gene3D" id="3.30.70.270">
    <property type="match status" value="1"/>
</dbReference>
<keyword evidence="1" id="KW-1185">Reference proteome</keyword>
<organism evidence="1 2">
    <name type="scientific">Spodoptera litura</name>
    <name type="common">Asian cotton leafworm</name>
    <dbReference type="NCBI Taxonomy" id="69820"/>
    <lineage>
        <taxon>Eukaryota</taxon>
        <taxon>Metazoa</taxon>
        <taxon>Ecdysozoa</taxon>
        <taxon>Arthropoda</taxon>
        <taxon>Hexapoda</taxon>
        <taxon>Insecta</taxon>
        <taxon>Pterygota</taxon>
        <taxon>Neoptera</taxon>
        <taxon>Endopterygota</taxon>
        <taxon>Lepidoptera</taxon>
        <taxon>Glossata</taxon>
        <taxon>Ditrysia</taxon>
        <taxon>Noctuoidea</taxon>
        <taxon>Noctuidae</taxon>
        <taxon>Amphipyrinae</taxon>
        <taxon>Spodoptera</taxon>
    </lineage>
</organism>
<dbReference type="PANTHER" id="PTHR47331">
    <property type="entry name" value="PHD-TYPE DOMAIN-CONTAINING PROTEIN"/>
    <property type="match status" value="1"/>
</dbReference>
<reference evidence="2" key="1">
    <citation type="submission" date="2025-08" db="UniProtKB">
        <authorList>
            <consortium name="RefSeq"/>
        </authorList>
    </citation>
    <scope>IDENTIFICATION</scope>
    <source>
        <strain evidence="2">Ishihara</strain>
        <tissue evidence="2">Whole body</tissue>
    </source>
</reference>
<dbReference type="OrthoDB" id="8065733at2759"/>
<gene>
    <name evidence="2" type="primary">LOC111349813</name>
</gene>
<dbReference type="InterPro" id="IPR043128">
    <property type="entry name" value="Rev_trsase/Diguanyl_cyclase"/>
</dbReference>
<dbReference type="KEGG" id="sliu:111349813"/>
<protein>
    <submittedName>
        <fullName evidence="2">Uncharacterized protein LOC111349813</fullName>
    </submittedName>
</protein>
<dbReference type="InterPro" id="IPR008042">
    <property type="entry name" value="Retrotrans_Pao"/>
</dbReference>
<dbReference type="Gene3D" id="3.10.10.10">
    <property type="entry name" value="HIV Type 1 Reverse Transcriptase, subunit A, domain 1"/>
    <property type="match status" value="1"/>
</dbReference>
<dbReference type="AlphaFoldDB" id="A0A9J7DV27"/>
<dbReference type="SUPFAM" id="SSF56672">
    <property type="entry name" value="DNA/RNA polymerases"/>
    <property type="match status" value="1"/>
</dbReference>
<sequence>MLLGAEIYSQILQNGFKKAPDGSTVAQATSLGWILSGTVTSASQNTSNITVMHTQLGDDEILKKFWELEKEPNHIKKHLLTEEESRCEEIFKATTTREKDGRYVVNLPFKSEDPSCQYGDTKKAAIKRFYTLESKFAKETQLKEKYADVMKEYLQLGHMRELTKSEEQNEHAVYLPHHAVVRNDKDTTKVRVVFDASCKGNNGLSLNDDLMIGPRLQPDLRHLFIGWRTHRICLVSDIVKMYRMIRVADHHTDFQRIVWRDNKHSTLKHYKLLTVTFGTSSAPFLAVRSMQQVAYDEGIKYPFAAERVLKDYYMDDLMTGCDTIEEGMQIYDQMNELLAKAGFTLQKWSSNSSELLEKMIGKRYSFKGQQNVEKEISIKQDEVFKTLGLTWNRTCDTFQYSVQLPALQEPVTKRKILSDIARLFDPLGWVAPVIIVAKMLIQKLWISGIAWDEEVPCEIKKEWLTYRQELHFLTKFSVPRWLHMKHGDKQIDLHGFCDASKSAYAAVVYVRVVDADGGIHVNLLTAKTKVAPIKTVSVPRLELCGAVLLAKLLSEVSEVMGISKSNLYYWTDSEIVLAWLNCHPNKWKTFVANRVSEILCISEPQQWNHVQSKSNPADCASRGLYASDFLNFKLWLEGPRFLKDTNIIYSKHKAASTDVEAIKVHVVSEDNFIWDKYSSLTRLVRIVAYLRRPLELRKPKPERNNHTFITAVELKLALETCIKICQDRNFEEVILDLKKEKPKRKEFKSLNVYLDSVNILRVGGRLERSDLARDRKNPILIPSNSHFTNLLIADAHDRNLHGGPQLKIQNPI</sequence>
<proteinExistence type="predicted"/>